<feature type="transmembrane region" description="Helical" evidence="1">
    <location>
        <begin position="174"/>
        <end position="194"/>
    </location>
</feature>
<reference evidence="2 3" key="1">
    <citation type="submission" date="2017-04" db="EMBL/GenBank/DDBJ databases">
        <title>Genome sequencing of [Candida] sorbophila.</title>
        <authorList>
            <person name="Ahn J.O."/>
        </authorList>
    </citation>
    <scope>NUCLEOTIDE SEQUENCE [LARGE SCALE GENOMIC DNA]</scope>
    <source>
        <strain evidence="2 3">DS02</strain>
    </source>
</reference>
<evidence type="ECO:0000313" key="2">
    <source>
        <dbReference type="EMBL" id="PRT55015.1"/>
    </source>
</evidence>
<dbReference type="RefSeq" id="XP_024664960.1">
    <property type="nucleotide sequence ID" value="XM_024809192.1"/>
</dbReference>
<proteinExistence type="predicted"/>
<evidence type="ECO:0000313" key="3">
    <source>
        <dbReference type="Proteomes" id="UP000238350"/>
    </source>
</evidence>
<sequence length="359" mass="41574">MLTRDGEPTMDIYMRMNADSEKDYCLAIKRDAKVKDLLNIFTQLPINLCPSYFYDTVPAGFAASMHPGYLTSVGTMLFSEYADEEKNLVNLDLEADLKDVVHEGQLVVPVWQFHTSRYIRFVTILLGWLYLDLPQHITPTPGIAPSMLFVNTVQRMFPILRDREGTTDPFDTNIWRWGFFAMHCFKIIVIYLFFRVGVFNPKSLNIFKTRHKVTNLTKDDLLSLGWTAIRRLPADDWHNTYREYLIAKHGDVLKAHKAGDLERNMGVYLDAGEGFDGLRERDPSKRKVDSKFLNKDGKFIVSDAYTRTVFEPMAEALQKRELSDEQLLARLHDYRRFGFLNGPQKLVELYEHVAAKHGF</sequence>
<dbReference type="AlphaFoldDB" id="A0A2T0FJ57"/>
<organism evidence="2 3">
    <name type="scientific">Wickerhamiella sorbophila</name>
    <dbReference type="NCBI Taxonomy" id="45607"/>
    <lineage>
        <taxon>Eukaryota</taxon>
        <taxon>Fungi</taxon>
        <taxon>Dikarya</taxon>
        <taxon>Ascomycota</taxon>
        <taxon>Saccharomycotina</taxon>
        <taxon>Dipodascomycetes</taxon>
        <taxon>Dipodascales</taxon>
        <taxon>Trichomonascaceae</taxon>
        <taxon>Wickerhamiella</taxon>
    </lineage>
</organism>
<keyword evidence="3" id="KW-1185">Reference proteome</keyword>
<dbReference type="InterPro" id="IPR022757">
    <property type="entry name" value="Gsf2"/>
</dbReference>
<evidence type="ECO:0000256" key="1">
    <source>
        <dbReference type="SAM" id="Phobius"/>
    </source>
</evidence>
<accession>A0A2T0FJ57</accession>
<protein>
    <submittedName>
        <fullName evidence="2">Glucose-signaling factor 2</fullName>
    </submittedName>
</protein>
<keyword evidence="1" id="KW-0812">Transmembrane</keyword>
<dbReference type="STRING" id="45607.A0A2T0FJ57"/>
<name>A0A2T0FJ57_9ASCO</name>
<comment type="caution">
    <text evidence="2">The sequence shown here is derived from an EMBL/GenBank/DDBJ whole genome shotgun (WGS) entry which is preliminary data.</text>
</comment>
<dbReference type="OrthoDB" id="4076669at2759"/>
<dbReference type="GeneID" id="36516383"/>
<keyword evidence="1" id="KW-0472">Membrane</keyword>
<gene>
    <name evidence="2" type="ORF">B9G98_02635</name>
</gene>
<dbReference type="EMBL" id="NDIQ01000021">
    <property type="protein sequence ID" value="PRT55015.1"/>
    <property type="molecule type" value="Genomic_DNA"/>
</dbReference>
<dbReference type="Proteomes" id="UP000238350">
    <property type="component" value="Unassembled WGS sequence"/>
</dbReference>
<dbReference type="Pfam" id="PF11055">
    <property type="entry name" value="Gsf2"/>
    <property type="match status" value="1"/>
</dbReference>
<keyword evidence="1" id="KW-1133">Transmembrane helix</keyword>